<keyword evidence="5" id="KW-1185">Reference proteome</keyword>
<dbReference type="InterPro" id="IPR000835">
    <property type="entry name" value="HTH_MarR-typ"/>
</dbReference>
<feature type="region of interest" description="Disordered" evidence="1">
    <location>
        <begin position="45"/>
        <end position="87"/>
    </location>
</feature>
<dbReference type="SUPFAM" id="SSF46785">
    <property type="entry name" value="Winged helix' DNA-binding domain"/>
    <property type="match status" value="1"/>
</dbReference>
<evidence type="ECO:0000313" key="5">
    <source>
        <dbReference type="Proteomes" id="UP001500320"/>
    </source>
</evidence>
<protein>
    <submittedName>
        <fullName evidence="4">Helix-turn-helix domain-containing protein</fullName>
    </submittedName>
</protein>
<dbReference type="InterPro" id="IPR025246">
    <property type="entry name" value="IS30-like_HTH"/>
</dbReference>
<dbReference type="Gene3D" id="1.10.10.10">
    <property type="entry name" value="Winged helix-like DNA-binding domain superfamily/Winged helix DNA-binding domain"/>
    <property type="match status" value="2"/>
</dbReference>
<dbReference type="EMBL" id="BAAAUT010000078">
    <property type="protein sequence ID" value="GAA3163252.1"/>
    <property type="molecule type" value="Genomic_DNA"/>
</dbReference>
<dbReference type="PANTHER" id="PTHR10948">
    <property type="entry name" value="TRANSPOSASE"/>
    <property type="match status" value="1"/>
</dbReference>
<feature type="domain" description="HTH marR-type" evidence="2">
    <location>
        <begin position="103"/>
        <end position="159"/>
    </location>
</feature>
<evidence type="ECO:0000259" key="3">
    <source>
        <dbReference type="Pfam" id="PF13936"/>
    </source>
</evidence>
<dbReference type="RefSeq" id="WP_344865911.1">
    <property type="nucleotide sequence ID" value="NZ_BAAAUT010000078.1"/>
</dbReference>
<evidence type="ECO:0000256" key="1">
    <source>
        <dbReference type="SAM" id="MobiDB-lite"/>
    </source>
</evidence>
<name>A0ABP6P0D3_9ACTN</name>
<dbReference type="InterPro" id="IPR036390">
    <property type="entry name" value="WH_DNA-bd_sf"/>
</dbReference>
<feature type="domain" description="Transposase IS30-like HTH" evidence="3">
    <location>
        <begin position="3"/>
        <end position="45"/>
    </location>
</feature>
<accession>A0ABP6P0D3</accession>
<gene>
    <name evidence="4" type="ORF">GCM10010466_62760</name>
</gene>
<evidence type="ECO:0000313" key="4">
    <source>
        <dbReference type="EMBL" id="GAA3163252.1"/>
    </source>
</evidence>
<feature type="compositionally biased region" description="Basic and acidic residues" evidence="1">
    <location>
        <begin position="76"/>
        <end position="87"/>
    </location>
</feature>
<dbReference type="PANTHER" id="PTHR10948:SF23">
    <property type="entry name" value="TRANSPOSASE INSI FOR INSERTION SEQUENCE ELEMENT IS30A-RELATED"/>
    <property type="match status" value="1"/>
</dbReference>
<dbReference type="Pfam" id="PF13936">
    <property type="entry name" value="HTH_38"/>
    <property type="match status" value="1"/>
</dbReference>
<proteinExistence type="predicted"/>
<feature type="region of interest" description="Disordered" evidence="1">
    <location>
        <begin position="233"/>
        <end position="273"/>
    </location>
</feature>
<dbReference type="InterPro" id="IPR051917">
    <property type="entry name" value="Transposase-Integrase"/>
</dbReference>
<dbReference type="InterPro" id="IPR036388">
    <property type="entry name" value="WH-like_DNA-bd_sf"/>
</dbReference>
<dbReference type="Pfam" id="PF12802">
    <property type="entry name" value="MarR_2"/>
    <property type="match status" value="1"/>
</dbReference>
<reference evidence="5" key="1">
    <citation type="journal article" date="2019" name="Int. J. Syst. Evol. Microbiol.">
        <title>The Global Catalogue of Microorganisms (GCM) 10K type strain sequencing project: providing services to taxonomists for standard genome sequencing and annotation.</title>
        <authorList>
            <consortium name="The Broad Institute Genomics Platform"/>
            <consortium name="The Broad Institute Genome Sequencing Center for Infectious Disease"/>
            <person name="Wu L."/>
            <person name="Ma J."/>
        </authorList>
    </citation>
    <scope>NUCLEOTIDE SEQUENCE [LARGE SCALE GENOMIC DNA]</scope>
    <source>
        <strain evidence="5">JCM 9373</strain>
    </source>
</reference>
<dbReference type="Proteomes" id="UP001500320">
    <property type="component" value="Unassembled WGS sequence"/>
</dbReference>
<comment type="caution">
    <text evidence="4">The sequence shown here is derived from an EMBL/GenBank/DDBJ whole genome shotgun (WGS) entry which is preliminary data.</text>
</comment>
<sequence>MPRQRLTHQDRRQIAAGLADGLTYAEIARRLHRPTSTVTREVMRNGGPTAYRADQAHRSAERRVRRRTAAAPEPAAARDPDGRDPRTVREVTDQLAELLVHTGMPQMTAKVLAALYTTDSGSLTSAELVRRLQVSPASISKAVGYLEQQSLIRRERDPRRRTEHYVIDDDVWYQAMTAAARANALLADAALGHARTLGPSTGAGARLETMSRFLTRVGEDLTRSAERWHRVYATPRAGEHTPADQPIPSGVRPADAPATGPPVGADATRPARS</sequence>
<organism evidence="4 5">
    <name type="scientific">Planomonospora alba</name>
    <dbReference type="NCBI Taxonomy" id="161354"/>
    <lineage>
        <taxon>Bacteria</taxon>
        <taxon>Bacillati</taxon>
        <taxon>Actinomycetota</taxon>
        <taxon>Actinomycetes</taxon>
        <taxon>Streptosporangiales</taxon>
        <taxon>Streptosporangiaceae</taxon>
        <taxon>Planomonospora</taxon>
    </lineage>
</organism>
<evidence type="ECO:0000259" key="2">
    <source>
        <dbReference type="Pfam" id="PF12802"/>
    </source>
</evidence>